<sequence length="59" mass="6736">MGNHLLLETTIFGIDELGLHWAISHQLGEVFNADNCFGCGHCRRKPTDEHLIKRSEQFV</sequence>
<dbReference type="Proteomes" id="UP000037122">
    <property type="component" value="Unassembled WGS sequence"/>
</dbReference>
<evidence type="ECO:0000313" key="1">
    <source>
        <dbReference type="EMBL" id="KND95411.1"/>
    </source>
</evidence>
<evidence type="ECO:0000313" key="2">
    <source>
        <dbReference type="Proteomes" id="UP000037122"/>
    </source>
</evidence>
<reference evidence="2" key="1">
    <citation type="journal article" date="2015" name="BMC Genomics">
        <title>Draft genome of a commonly misdiagnosed multidrug resistant pathogen Candida auris.</title>
        <authorList>
            <person name="Chatterjee S."/>
            <person name="Alampalli S.V."/>
            <person name="Nageshan R.K."/>
            <person name="Chettiar S.T."/>
            <person name="Joshi S."/>
            <person name="Tatu U.S."/>
        </authorList>
    </citation>
    <scope>NUCLEOTIDE SEQUENCE [LARGE SCALE GENOMIC DNA]</scope>
    <source>
        <strain evidence="2">6684</strain>
    </source>
</reference>
<proteinExistence type="predicted"/>
<name>A0A0L0NMQ5_CANAR</name>
<organism evidence="1 2">
    <name type="scientific">Candidozyma auris</name>
    <name type="common">Yeast</name>
    <name type="synonym">Candida auris</name>
    <dbReference type="NCBI Taxonomy" id="498019"/>
    <lineage>
        <taxon>Eukaryota</taxon>
        <taxon>Fungi</taxon>
        <taxon>Dikarya</taxon>
        <taxon>Ascomycota</taxon>
        <taxon>Saccharomycotina</taxon>
        <taxon>Pichiomycetes</taxon>
        <taxon>Metschnikowiaceae</taxon>
        <taxon>Candidozyma</taxon>
    </lineage>
</organism>
<comment type="caution">
    <text evidence="1">The sequence shown here is derived from an EMBL/GenBank/DDBJ whole genome shotgun (WGS) entry which is preliminary data.</text>
</comment>
<dbReference type="VEuPathDB" id="FungiDB:QG37_08357"/>
<protein>
    <submittedName>
        <fullName evidence="1">Uncharacterized protein</fullName>
    </submittedName>
</protein>
<gene>
    <name evidence="1" type="ORF">QG37_08357</name>
</gene>
<dbReference type="AlphaFoldDB" id="A0A0L0NMQ5"/>
<accession>A0A0L0NMQ5</accession>
<dbReference type="EMBL" id="LGST01000081">
    <property type="protein sequence ID" value="KND95411.1"/>
    <property type="molecule type" value="Genomic_DNA"/>
</dbReference>